<feature type="transmembrane region" description="Helical" evidence="2">
    <location>
        <begin position="448"/>
        <end position="475"/>
    </location>
</feature>
<evidence type="ECO:0000313" key="4">
    <source>
        <dbReference type="Proteomes" id="UP000315842"/>
    </source>
</evidence>
<sequence>MTHPPVPRPRDDVLAQARHLLLDPSRCPGCGTGLAGARCPGCGLDLAGAAGAAVWEASRAAAAALAHQRTVVDGVRRAGAVPTGAAVEARVHDPVPSPGEPYRVPDGPRTVPPPPPPPPSPAARPAPPAHPPRPTRAAWPVQTVLVTLGAALLAVASLVFLVFTWDLLTLAARAGVVALGTAGVLTLAVVLRRRGLRVSAEAVGALGSALLTLDVWALWATGLLGAAPGWLVGGLGLLACGAVLAVYGARADLRSATVAAALLVPSAPLPLAAASRTAAGALGALLLAFALTSARHLPTVRARVAERRVLSGAAVALASLLAVVQLVALRSAAHGGGAAGGALVTALVLACLVALAAQAVLTRGTPARAWAGASGALAALSAAVAAPAVSGSVVVWSAPAAAAVGAVAALAVAVLRADVLPSAVRGPAERPAPGTGTTAARVAPTATVAAVAAAVTAGVLAVPECGVLAVAATAAVLDPARFTDGSVASAAVTMLSTVLLAAALGVRISRPLRHVAAALTCVAALEGVALLADDVQSAVGGFVALALVALVVPLPRPWRTHTRTLAVVAASAALVAALPGAAGAGTSGERDAGLAALLVALLTSAVVVTVVARAGGRVVRAAVSCVTALLATGAAATALRLGGADPRDAALVAATLLGVVVVTLVLLRAVPRPHRTALLPVAATVQGLTWLAAFASWADEGARAPFVVLPAVAAVQALALAALGRGRVGALPRVAAATLVLPAASAAVVSAHLAAGTPGRGTTSLVVCVLACAGALAARALDGERIGFRLAVEVSGAVVAVLALLSAPTRGVVTLELALLAATAGVVALAPDRRPLRWWALGLAVVASWTGLVAREVGVPEAYAAPLGLVLVGVGARRLRRAQRQTPTRPGDVRHSGAALLGAGVLLVGLPPALVLDPVVVGSVRLDRTGWLTVALAGVAALACHLARGATGARTAARTLAGCVALLVVLGPVRRAATALVEGGDAEVWGLGAALALGLAALAGHRAGAPRPAVLAGAWATVLVATWPSLVVAATALADAVTPVAVLRLVVVAVLGTALALVGVRRGRAVATAQGLTLLGLATLAGVAGAGPLPVDGVLAVGGLLAGCVGGTWLAHDERARSWPALGGPCALVLAPALVGLQVAPAPWRWGVVVLGGVTAVLLGASRRLQAPLVVGGVVLAAEVALQLVAAGASVVSHVGWWPLLFVGGVALTVVGVTYERRLRDAREATRYVARLR</sequence>
<feature type="transmembrane region" description="Helical" evidence="2">
    <location>
        <begin position="618"/>
        <end position="639"/>
    </location>
</feature>
<dbReference type="NCBIfam" id="NF047321">
    <property type="entry name" value="SCO7613_CTERM"/>
    <property type="match status" value="1"/>
</dbReference>
<proteinExistence type="predicted"/>
<protein>
    <submittedName>
        <fullName evidence="3">Uncharacterized protein</fullName>
    </submittedName>
</protein>
<accession>A0A4Y3K930</accession>
<feature type="transmembrane region" description="Helical" evidence="2">
    <location>
        <begin position="143"/>
        <end position="165"/>
    </location>
</feature>
<feature type="transmembrane region" description="Helical" evidence="2">
    <location>
        <begin position="677"/>
        <end position="698"/>
    </location>
</feature>
<feature type="transmembrane region" description="Helical" evidence="2">
    <location>
        <begin position="1097"/>
        <end position="1116"/>
    </location>
</feature>
<feature type="transmembrane region" description="Helical" evidence="2">
    <location>
        <begin position="1071"/>
        <end position="1091"/>
    </location>
</feature>
<feature type="transmembrane region" description="Helical" evidence="2">
    <location>
        <begin position="989"/>
        <end position="1007"/>
    </location>
</feature>
<feature type="transmembrane region" description="Helical" evidence="2">
    <location>
        <begin position="230"/>
        <end position="249"/>
    </location>
</feature>
<organism evidence="3 4">
    <name type="scientific">Cellulomonas uda</name>
    <dbReference type="NCBI Taxonomy" id="1714"/>
    <lineage>
        <taxon>Bacteria</taxon>
        <taxon>Bacillati</taxon>
        <taxon>Actinomycetota</taxon>
        <taxon>Actinomycetes</taxon>
        <taxon>Micrococcales</taxon>
        <taxon>Cellulomonadaceae</taxon>
        <taxon>Cellulomonas</taxon>
    </lineage>
</organism>
<keyword evidence="2" id="KW-1133">Transmembrane helix</keyword>
<feature type="transmembrane region" description="Helical" evidence="2">
    <location>
        <begin position="897"/>
        <end position="916"/>
    </location>
</feature>
<feature type="compositionally biased region" description="Pro residues" evidence="1">
    <location>
        <begin position="110"/>
        <end position="134"/>
    </location>
</feature>
<feature type="transmembrane region" description="Helical" evidence="2">
    <location>
        <begin position="704"/>
        <end position="723"/>
    </location>
</feature>
<feature type="transmembrane region" description="Helical" evidence="2">
    <location>
        <begin position="860"/>
        <end position="876"/>
    </location>
</feature>
<feature type="transmembrane region" description="Helical" evidence="2">
    <location>
        <begin position="1173"/>
        <end position="1195"/>
    </location>
</feature>
<feature type="transmembrane region" description="Helical" evidence="2">
    <location>
        <begin position="788"/>
        <end position="805"/>
    </location>
</feature>
<evidence type="ECO:0000256" key="2">
    <source>
        <dbReference type="SAM" id="Phobius"/>
    </source>
</evidence>
<feature type="transmembrane region" description="Helical" evidence="2">
    <location>
        <begin position="1044"/>
        <end position="1064"/>
    </location>
</feature>
<feature type="transmembrane region" description="Helical" evidence="2">
    <location>
        <begin position="335"/>
        <end position="357"/>
    </location>
</feature>
<feature type="transmembrane region" description="Helical" evidence="2">
    <location>
        <begin position="256"/>
        <end position="273"/>
    </location>
</feature>
<feature type="transmembrane region" description="Helical" evidence="2">
    <location>
        <begin position="487"/>
        <end position="508"/>
    </location>
</feature>
<feature type="transmembrane region" description="Helical" evidence="2">
    <location>
        <begin position="171"/>
        <end position="191"/>
    </location>
</feature>
<feature type="transmembrane region" description="Helical" evidence="2">
    <location>
        <begin position="735"/>
        <end position="755"/>
    </location>
</feature>
<feature type="transmembrane region" description="Helical" evidence="2">
    <location>
        <begin position="928"/>
        <end position="947"/>
    </location>
</feature>
<keyword evidence="4" id="KW-1185">Reference proteome</keyword>
<feature type="transmembrane region" description="Helical" evidence="2">
    <location>
        <begin position="1123"/>
        <end position="1142"/>
    </location>
</feature>
<dbReference type="EMBL" id="BJLP01000011">
    <property type="protein sequence ID" value="GEA80477.1"/>
    <property type="molecule type" value="Genomic_DNA"/>
</dbReference>
<feature type="transmembrane region" description="Helical" evidence="2">
    <location>
        <begin position="836"/>
        <end position="854"/>
    </location>
</feature>
<dbReference type="InterPro" id="IPR058062">
    <property type="entry name" value="SCO7613_C"/>
</dbReference>
<dbReference type="Proteomes" id="UP000315842">
    <property type="component" value="Unassembled WGS sequence"/>
</dbReference>
<feature type="transmembrane region" description="Helical" evidence="2">
    <location>
        <begin position="309"/>
        <end position="329"/>
    </location>
</feature>
<feature type="transmembrane region" description="Helical" evidence="2">
    <location>
        <begin position="395"/>
        <end position="415"/>
    </location>
</feature>
<keyword evidence="2" id="KW-0812">Transmembrane</keyword>
<feature type="transmembrane region" description="Helical" evidence="2">
    <location>
        <begin position="811"/>
        <end position="829"/>
    </location>
</feature>
<reference evidence="3 4" key="1">
    <citation type="submission" date="2019-06" db="EMBL/GenBank/DDBJ databases">
        <title>Whole genome shotgun sequence of Cellulomonas uda NBRC 3747.</title>
        <authorList>
            <person name="Hosoyama A."/>
            <person name="Uohara A."/>
            <person name="Ohji S."/>
            <person name="Ichikawa N."/>
        </authorList>
    </citation>
    <scope>NUCLEOTIDE SEQUENCE [LARGE SCALE GENOMIC DNA]</scope>
    <source>
        <strain evidence="3 4">NBRC 3747</strain>
    </source>
</reference>
<feature type="transmembrane region" description="Helical" evidence="2">
    <location>
        <begin position="1201"/>
        <end position="1219"/>
    </location>
</feature>
<feature type="transmembrane region" description="Helical" evidence="2">
    <location>
        <begin position="959"/>
        <end position="977"/>
    </location>
</feature>
<feature type="transmembrane region" description="Helical" evidence="2">
    <location>
        <begin position="1014"/>
        <end position="1038"/>
    </location>
</feature>
<feature type="transmembrane region" description="Helical" evidence="2">
    <location>
        <begin position="651"/>
        <end position="670"/>
    </location>
</feature>
<feature type="region of interest" description="Disordered" evidence="1">
    <location>
        <begin position="86"/>
        <end position="135"/>
    </location>
</feature>
<feature type="transmembrane region" description="Helical" evidence="2">
    <location>
        <begin position="369"/>
        <end position="389"/>
    </location>
</feature>
<evidence type="ECO:0000256" key="1">
    <source>
        <dbReference type="SAM" id="MobiDB-lite"/>
    </source>
</evidence>
<dbReference type="RefSeq" id="WP_141319131.1">
    <property type="nucleotide sequence ID" value="NZ_BJLP01000011.1"/>
</dbReference>
<gene>
    <name evidence="3" type="ORF">CUD01_09210</name>
</gene>
<feature type="transmembrane region" description="Helical" evidence="2">
    <location>
        <begin position="1148"/>
        <end position="1166"/>
    </location>
</feature>
<dbReference type="AlphaFoldDB" id="A0A4Y3K930"/>
<comment type="caution">
    <text evidence="3">The sequence shown here is derived from an EMBL/GenBank/DDBJ whole genome shotgun (WGS) entry which is preliminary data.</text>
</comment>
<keyword evidence="2" id="KW-0472">Membrane</keyword>
<feature type="transmembrane region" description="Helical" evidence="2">
    <location>
        <begin position="566"/>
        <end position="586"/>
    </location>
</feature>
<evidence type="ECO:0000313" key="3">
    <source>
        <dbReference type="EMBL" id="GEA80477.1"/>
    </source>
</evidence>
<feature type="transmembrane region" description="Helical" evidence="2">
    <location>
        <begin position="515"/>
        <end position="532"/>
    </location>
</feature>
<feature type="transmembrane region" description="Helical" evidence="2">
    <location>
        <begin position="761"/>
        <end position="781"/>
    </location>
</feature>
<feature type="transmembrane region" description="Helical" evidence="2">
    <location>
        <begin position="279"/>
        <end position="297"/>
    </location>
</feature>
<feature type="transmembrane region" description="Helical" evidence="2">
    <location>
        <begin position="538"/>
        <end position="554"/>
    </location>
</feature>
<name>A0A4Y3K930_CELUD</name>
<feature type="transmembrane region" description="Helical" evidence="2">
    <location>
        <begin position="203"/>
        <end position="224"/>
    </location>
</feature>
<feature type="transmembrane region" description="Helical" evidence="2">
    <location>
        <begin position="592"/>
        <end position="611"/>
    </location>
</feature>